<evidence type="ECO:0000256" key="1">
    <source>
        <dbReference type="SAM" id="MobiDB-lite"/>
    </source>
</evidence>
<dbReference type="InterPro" id="IPR011009">
    <property type="entry name" value="Kinase-like_dom_sf"/>
</dbReference>
<comment type="caution">
    <text evidence="3">The sequence shown here is derived from an EMBL/GenBank/DDBJ whole genome shotgun (WGS) entry which is preliminary data.</text>
</comment>
<gene>
    <name evidence="3" type="ORF">PNOK_0803500</name>
</gene>
<evidence type="ECO:0000313" key="4">
    <source>
        <dbReference type="Proteomes" id="UP000217199"/>
    </source>
</evidence>
<feature type="compositionally biased region" description="Basic and acidic residues" evidence="1">
    <location>
        <begin position="1"/>
        <end position="11"/>
    </location>
</feature>
<feature type="compositionally biased region" description="Low complexity" evidence="1">
    <location>
        <begin position="288"/>
        <end position="301"/>
    </location>
</feature>
<keyword evidence="4" id="KW-1185">Reference proteome</keyword>
<feature type="domain" description="Fungal-type protein kinase" evidence="2">
    <location>
        <begin position="189"/>
        <end position="428"/>
    </location>
</feature>
<feature type="region of interest" description="Disordered" evidence="1">
    <location>
        <begin position="1"/>
        <end position="57"/>
    </location>
</feature>
<dbReference type="EMBL" id="NBII01000008">
    <property type="protein sequence ID" value="PAV16415.1"/>
    <property type="molecule type" value="Genomic_DNA"/>
</dbReference>
<evidence type="ECO:0000313" key="3">
    <source>
        <dbReference type="EMBL" id="PAV16415.1"/>
    </source>
</evidence>
<dbReference type="PANTHER" id="PTHR38248:SF2">
    <property type="entry name" value="FUNK1 11"/>
    <property type="match status" value="1"/>
</dbReference>
<feature type="compositionally biased region" description="Polar residues" evidence="1">
    <location>
        <begin position="40"/>
        <end position="53"/>
    </location>
</feature>
<dbReference type="InParanoid" id="A0A286UA30"/>
<feature type="compositionally biased region" description="Acidic residues" evidence="1">
    <location>
        <begin position="453"/>
        <end position="507"/>
    </location>
</feature>
<feature type="region of interest" description="Disordered" evidence="1">
    <location>
        <begin position="256"/>
        <end position="307"/>
    </location>
</feature>
<accession>A0A286UA30</accession>
<protein>
    <recommendedName>
        <fullName evidence="2">Fungal-type protein kinase domain-containing protein</fullName>
    </recommendedName>
</protein>
<feature type="compositionally biased region" description="Basic and acidic residues" evidence="1">
    <location>
        <begin position="261"/>
        <end position="284"/>
    </location>
</feature>
<dbReference type="Proteomes" id="UP000217199">
    <property type="component" value="Unassembled WGS sequence"/>
</dbReference>
<evidence type="ECO:0000259" key="2">
    <source>
        <dbReference type="Pfam" id="PF17667"/>
    </source>
</evidence>
<dbReference type="InterPro" id="IPR040976">
    <property type="entry name" value="Pkinase_fungal"/>
</dbReference>
<reference evidence="3 4" key="1">
    <citation type="journal article" date="2017" name="Mol. Ecol.">
        <title>Comparative and population genomic landscape of Phellinus noxius: A hypervariable fungus causing root rot in trees.</title>
        <authorList>
            <person name="Chung C.L."/>
            <person name="Lee T.J."/>
            <person name="Akiba M."/>
            <person name="Lee H.H."/>
            <person name="Kuo T.H."/>
            <person name="Liu D."/>
            <person name="Ke H.M."/>
            <person name="Yokoi T."/>
            <person name="Roa M.B."/>
            <person name="Lu M.J."/>
            <person name="Chang Y.Y."/>
            <person name="Ann P.J."/>
            <person name="Tsai J.N."/>
            <person name="Chen C.Y."/>
            <person name="Tzean S.S."/>
            <person name="Ota Y."/>
            <person name="Hattori T."/>
            <person name="Sahashi N."/>
            <person name="Liou R.F."/>
            <person name="Kikuchi T."/>
            <person name="Tsai I.J."/>
        </authorList>
    </citation>
    <scope>NUCLEOTIDE SEQUENCE [LARGE SCALE GENOMIC DNA]</scope>
    <source>
        <strain evidence="3 4">FFPRI411160</strain>
    </source>
</reference>
<dbReference type="AlphaFoldDB" id="A0A286UA30"/>
<dbReference type="OrthoDB" id="5584477at2759"/>
<dbReference type="SUPFAM" id="SSF56112">
    <property type="entry name" value="Protein kinase-like (PK-like)"/>
    <property type="match status" value="1"/>
</dbReference>
<dbReference type="Pfam" id="PF17667">
    <property type="entry name" value="Pkinase_fungal"/>
    <property type="match status" value="1"/>
</dbReference>
<sequence length="639" mass="72318">MGDKVDTKDQFLDNPQDGQKKLSHSSLRPQDNLADGSLEPVSSSQLHPHSESGTLLGRQRDRIIKDLGSSVSRGSLEYFKKILPPIRPEFDINKISSHLIKNGDLVQEEGIYVWNEFRSATIVTTEMQSFNRTLVNVLNAICDAALETSGIRVAPIVEILLISELLYDIEVGGEYYHTSESNLVFDEKADDLMTSATRIWKAKRDTGGADVVIKDFWPDDERETEDNIRRMILKDIKDPKKRKFFKKHTLNPISAGRVKCNGKDDHTKDTILRGRSPDTTESHKIPTSSCLSLSKSKGGNSTTPGVATEMKDDTQLLSRELERNQPTKYHHRYHYRIAYKEVTVPYYKLRKTNAMIKVIIDAVKTLLYLHEAGWVHRDISVGNLYPYTDPVSGEKRGLIGDLEYAKGVGDGGKPDACTGTPDFTAIEVAFQMYQFLKQYQPKREQEGGGPYSGEEDDSSDDDSSDDSGDGDSSDDTSEDDDSEDDDNEDADGEDDDGEDDDGEDGDTESLRKPGINHNYIHDLESLWWILVRTVFVYEKAPALTDETSARRCGRSRFLRDVNVFKSYMKKAPPFFKGYVRMIERFRILLLYEYNEVEKDVPAPIYFSIPNTIHKEFLKELLKEKTKKGSAVSAWDRAPL</sequence>
<feature type="region of interest" description="Disordered" evidence="1">
    <location>
        <begin position="442"/>
        <end position="514"/>
    </location>
</feature>
<dbReference type="Gene3D" id="1.10.510.10">
    <property type="entry name" value="Transferase(Phosphotransferase) domain 1"/>
    <property type="match status" value="1"/>
</dbReference>
<organism evidence="3 4">
    <name type="scientific">Pyrrhoderma noxium</name>
    <dbReference type="NCBI Taxonomy" id="2282107"/>
    <lineage>
        <taxon>Eukaryota</taxon>
        <taxon>Fungi</taxon>
        <taxon>Dikarya</taxon>
        <taxon>Basidiomycota</taxon>
        <taxon>Agaricomycotina</taxon>
        <taxon>Agaricomycetes</taxon>
        <taxon>Hymenochaetales</taxon>
        <taxon>Hymenochaetaceae</taxon>
        <taxon>Pyrrhoderma</taxon>
    </lineage>
</organism>
<name>A0A286UA30_9AGAM</name>
<dbReference type="PANTHER" id="PTHR38248">
    <property type="entry name" value="FUNK1 6"/>
    <property type="match status" value="1"/>
</dbReference>
<proteinExistence type="predicted"/>